<keyword evidence="4 5" id="KW-0472">Membrane</keyword>
<dbReference type="GO" id="GO:0140359">
    <property type="term" value="F:ABC-type transporter activity"/>
    <property type="evidence" value="ECO:0007669"/>
    <property type="project" value="InterPro"/>
</dbReference>
<keyword evidence="5" id="KW-1003">Cell membrane</keyword>
<accession>A0A6J4LC72</accession>
<feature type="transmembrane region" description="Helical" evidence="5">
    <location>
        <begin position="172"/>
        <end position="193"/>
    </location>
</feature>
<dbReference type="PANTHER" id="PTHR43229">
    <property type="entry name" value="NODULATION PROTEIN J"/>
    <property type="match status" value="1"/>
</dbReference>
<reference evidence="7" key="1">
    <citation type="submission" date="2020-02" db="EMBL/GenBank/DDBJ databases">
        <authorList>
            <person name="Meier V. D."/>
        </authorList>
    </citation>
    <scope>NUCLEOTIDE SEQUENCE</scope>
    <source>
        <strain evidence="7">AVDCRST_MAG40</strain>
    </source>
</reference>
<dbReference type="PIRSF" id="PIRSF006648">
    <property type="entry name" value="DrrB"/>
    <property type="match status" value="1"/>
</dbReference>
<evidence type="ECO:0000256" key="4">
    <source>
        <dbReference type="ARBA" id="ARBA00023136"/>
    </source>
</evidence>
<evidence type="ECO:0000256" key="3">
    <source>
        <dbReference type="ARBA" id="ARBA00022989"/>
    </source>
</evidence>
<dbReference type="EMBL" id="CADCTX010000550">
    <property type="protein sequence ID" value="CAA9327853.1"/>
    <property type="molecule type" value="Genomic_DNA"/>
</dbReference>
<keyword evidence="3 5" id="KW-1133">Transmembrane helix</keyword>
<comment type="similarity">
    <text evidence="5">Belongs to the ABC-2 integral membrane protein family.</text>
</comment>
<evidence type="ECO:0000313" key="7">
    <source>
        <dbReference type="EMBL" id="CAA9327853.1"/>
    </source>
</evidence>
<dbReference type="Pfam" id="PF01061">
    <property type="entry name" value="ABC2_membrane"/>
    <property type="match status" value="1"/>
</dbReference>
<comment type="subcellular location">
    <subcellularLocation>
        <location evidence="5">Cell membrane</location>
        <topology evidence="5">Multi-pass membrane protein</topology>
    </subcellularLocation>
    <subcellularLocation>
        <location evidence="1">Membrane</location>
        <topology evidence="1">Multi-pass membrane protein</topology>
    </subcellularLocation>
</comment>
<name>A0A6J4LC72_9BACT</name>
<sequence length="260" mass="27200">MLRASAISAASYRLSLLVSVLGLFASIVPLYFVSNALQGVMASKIADQGGQYFAFVLVGTIVLTFVSQSINALPGAVQSTVGSGMLDTLLSVPTPVPVVFAGLTSYGYLWVAVRAVLTLAAGAALGAHVEWARLAPSLLVLALIVLAYLPFGLIAAALIVAFRTDMELRRGVLLISTLLGGVYYPTHIIPSWVQHVSSAVPLTYGLRALRRVLLDGEPLWQAAGDLGVLLAMTAVLGLAGVAALSAAFQYARRTGTLAQY</sequence>
<feature type="transmembrane region" description="Helical" evidence="5">
    <location>
        <begin position="138"/>
        <end position="160"/>
    </location>
</feature>
<keyword evidence="5" id="KW-0813">Transport</keyword>
<dbReference type="PROSITE" id="PS51012">
    <property type="entry name" value="ABC_TM2"/>
    <property type="match status" value="1"/>
</dbReference>
<dbReference type="GO" id="GO:0043190">
    <property type="term" value="C:ATP-binding cassette (ABC) transporter complex"/>
    <property type="evidence" value="ECO:0007669"/>
    <property type="project" value="InterPro"/>
</dbReference>
<dbReference type="InterPro" id="IPR000412">
    <property type="entry name" value="ABC_2_transport"/>
</dbReference>
<feature type="transmembrane region" description="Helical" evidence="5">
    <location>
        <begin position="226"/>
        <end position="248"/>
    </location>
</feature>
<dbReference type="PRINTS" id="PR00164">
    <property type="entry name" value="ABC2TRNSPORT"/>
</dbReference>
<evidence type="ECO:0000256" key="5">
    <source>
        <dbReference type="RuleBase" id="RU361157"/>
    </source>
</evidence>
<dbReference type="InterPro" id="IPR047817">
    <property type="entry name" value="ABC2_TM_bact-type"/>
</dbReference>
<feature type="transmembrane region" description="Helical" evidence="5">
    <location>
        <begin position="12"/>
        <end position="32"/>
    </location>
</feature>
<organism evidence="7">
    <name type="scientific">uncultured Gemmatimonadaceae bacterium</name>
    <dbReference type="NCBI Taxonomy" id="246130"/>
    <lineage>
        <taxon>Bacteria</taxon>
        <taxon>Pseudomonadati</taxon>
        <taxon>Gemmatimonadota</taxon>
        <taxon>Gemmatimonadia</taxon>
        <taxon>Gemmatimonadales</taxon>
        <taxon>Gemmatimonadaceae</taxon>
        <taxon>environmental samples</taxon>
    </lineage>
</organism>
<proteinExistence type="inferred from homology"/>
<protein>
    <recommendedName>
        <fullName evidence="5">Transport permease protein</fullName>
    </recommendedName>
</protein>
<dbReference type="InterPro" id="IPR013525">
    <property type="entry name" value="ABC2_TM"/>
</dbReference>
<dbReference type="AlphaFoldDB" id="A0A6J4LC72"/>
<evidence type="ECO:0000256" key="2">
    <source>
        <dbReference type="ARBA" id="ARBA00022692"/>
    </source>
</evidence>
<evidence type="ECO:0000259" key="6">
    <source>
        <dbReference type="PROSITE" id="PS51012"/>
    </source>
</evidence>
<keyword evidence="2 5" id="KW-0812">Transmembrane</keyword>
<gene>
    <name evidence="7" type="ORF">AVDCRST_MAG40-1778</name>
</gene>
<feature type="domain" description="ABC transmembrane type-2" evidence="6">
    <location>
        <begin position="21"/>
        <end position="247"/>
    </location>
</feature>
<evidence type="ECO:0000256" key="1">
    <source>
        <dbReference type="ARBA" id="ARBA00004141"/>
    </source>
</evidence>
<dbReference type="InterPro" id="IPR051784">
    <property type="entry name" value="Nod_factor_ABC_transporter"/>
</dbReference>
<dbReference type="PANTHER" id="PTHR43229:SF6">
    <property type="entry name" value="ABC-TYPE MULTIDRUG TRANSPORT SYSTEM, PERMEASE COMPONENT"/>
    <property type="match status" value="1"/>
</dbReference>
<feature type="transmembrane region" description="Helical" evidence="5">
    <location>
        <begin position="52"/>
        <end position="77"/>
    </location>
</feature>
<feature type="transmembrane region" description="Helical" evidence="5">
    <location>
        <begin position="98"/>
        <end position="126"/>
    </location>
</feature>